<dbReference type="PROSITE" id="PS00075">
    <property type="entry name" value="DHFR_1"/>
    <property type="match status" value="1"/>
</dbReference>
<dbReference type="GO" id="GO:0006730">
    <property type="term" value="P:one-carbon metabolic process"/>
    <property type="evidence" value="ECO:0007669"/>
    <property type="project" value="UniProtKB-KW"/>
</dbReference>
<evidence type="ECO:0000256" key="6">
    <source>
        <dbReference type="ARBA" id="ARBA00023002"/>
    </source>
</evidence>
<comment type="similarity">
    <text evidence="2 8">Belongs to the dihydrofolate reductase family.</text>
</comment>
<dbReference type="InterPro" id="IPR012259">
    <property type="entry name" value="DHFR"/>
</dbReference>
<evidence type="ECO:0000256" key="2">
    <source>
        <dbReference type="ARBA" id="ARBA00009539"/>
    </source>
</evidence>
<evidence type="ECO:0000256" key="5">
    <source>
        <dbReference type="ARBA" id="ARBA00022857"/>
    </source>
</evidence>
<dbReference type="Proteomes" id="UP000286997">
    <property type="component" value="Unassembled WGS sequence"/>
</dbReference>
<sequence>MKPTRRHLPTIACIVARSHPDGVIGRDNALPWRLKTDLRFFRSVTMDHVVVMGRSTYASLGRPLPGRLNIVLSQSGGEDRGNLVWTSSRDMAVALADLVSVERNKRSVFVIGGARTYGLFEDLFTRIYLTEVEMRVAGGDAFFTRRFDPATWVEREARSYPRSEGDDAPFRIRVLDRREAPDREIDADADALAHRVGRPLPRLPEHLASITAEPDRPIPLPPVLA</sequence>
<evidence type="ECO:0000256" key="8">
    <source>
        <dbReference type="RuleBase" id="RU004474"/>
    </source>
</evidence>
<evidence type="ECO:0000256" key="1">
    <source>
        <dbReference type="ARBA" id="ARBA00004903"/>
    </source>
</evidence>
<evidence type="ECO:0000259" key="9">
    <source>
        <dbReference type="PROSITE" id="PS51330"/>
    </source>
</evidence>
<accession>A0A3S2VDE7</accession>
<dbReference type="EC" id="1.5.1.3" evidence="3"/>
<dbReference type="GO" id="GO:0005829">
    <property type="term" value="C:cytosol"/>
    <property type="evidence" value="ECO:0007669"/>
    <property type="project" value="TreeGrafter"/>
</dbReference>
<dbReference type="Pfam" id="PF00186">
    <property type="entry name" value="DHFR_1"/>
    <property type="match status" value="1"/>
</dbReference>
<dbReference type="CDD" id="cd00209">
    <property type="entry name" value="DHFR"/>
    <property type="match status" value="1"/>
</dbReference>
<dbReference type="PANTHER" id="PTHR48069:SF3">
    <property type="entry name" value="DIHYDROFOLATE REDUCTASE"/>
    <property type="match status" value="1"/>
</dbReference>
<evidence type="ECO:0000256" key="3">
    <source>
        <dbReference type="ARBA" id="ARBA00012856"/>
    </source>
</evidence>
<comment type="caution">
    <text evidence="10">The sequence shown here is derived from an EMBL/GenBank/DDBJ whole genome shotgun (WGS) entry which is preliminary data.</text>
</comment>
<keyword evidence="6" id="KW-0560">Oxidoreductase</keyword>
<dbReference type="AlphaFoldDB" id="A0A3S2VDE7"/>
<dbReference type="GO" id="GO:0004146">
    <property type="term" value="F:dihydrofolate reductase activity"/>
    <property type="evidence" value="ECO:0007669"/>
    <property type="project" value="UniProtKB-EC"/>
</dbReference>
<proteinExistence type="inferred from homology"/>
<comment type="pathway">
    <text evidence="1">Cofactor biosynthesis; tetrahydrofolate biosynthesis; 5,6,7,8-tetrahydrofolate from 7,8-dihydrofolate: step 1/1.</text>
</comment>
<dbReference type="GO" id="GO:0050661">
    <property type="term" value="F:NADP binding"/>
    <property type="evidence" value="ECO:0007669"/>
    <property type="project" value="InterPro"/>
</dbReference>
<dbReference type="UniPathway" id="UPA00077">
    <property type="reaction ID" value="UER00158"/>
</dbReference>
<dbReference type="InterPro" id="IPR017925">
    <property type="entry name" value="DHFR_CS"/>
</dbReference>
<organism evidence="10 11">
    <name type="scientific">Methylobacterium oryzihabitans</name>
    <dbReference type="NCBI Taxonomy" id="2499852"/>
    <lineage>
        <taxon>Bacteria</taxon>
        <taxon>Pseudomonadati</taxon>
        <taxon>Pseudomonadota</taxon>
        <taxon>Alphaproteobacteria</taxon>
        <taxon>Hyphomicrobiales</taxon>
        <taxon>Methylobacteriaceae</taxon>
        <taxon>Methylobacterium</taxon>
    </lineage>
</organism>
<dbReference type="InterPro" id="IPR024072">
    <property type="entry name" value="DHFR-like_dom_sf"/>
</dbReference>
<dbReference type="GO" id="GO:0046655">
    <property type="term" value="P:folic acid metabolic process"/>
    <property type="evidence" value="ECO:0007669"/>
    <property type="project" value="TreeGrafter"/>
</dbReference>
<gene>
    <name evidence="10" type="ORF">EOE48_02235</name>
</gene>
<dbReference type="PANTHER" id="PTHR48069">
    <property type="entry name" value="DIHYDROFOLATE REDUCTASE"/>
    <property type="match status" value="1"/>
</dbReference>
<feature type="domain" description="DHFR" evidence="9">
    <location>
        <begin position="10"/>
        <end position="177"/>
    </location>
</feature>
<keyword evidence="5" id="KW-0521">NADP</keyword>
<dbReference type="PROSITE" id="PS51330">
    <property type="entry name" value="DHFR_2"/>
    <property type="match status" value="1"/>
</dbReference>
<dbReference type="GO" id="GO:0046452">
    <property type="term" value="P:dihydrofolate metabolic process"/>
    <property type="evidence" value="ECO:0007669"/>
    <property type="project" value="TreeGrafter"/>
</dbReference>
<evidence type="ECO:0000313" key="11">
    <source>
        <dbReference type="Proteomes" id="UP000286997"/>
    </source>
</evidence>
<dbReference type="RefSeq" id="WP_127727128.1">
    <property type="nucleotide sequence ID" value="NZ_SACP01000001.1"/>
</dbReference>
<evidence type="ECO:0000256" key="7">
    <source>
        <dbReference type="ARBA" id="ARBA00025067"/>
    </source>
</evidence>
<dbReference type="Gene3D" id="3.40.430.10">
    <property type="entry name" value="Dihydrofolate Reductase, subunit A"/>
    <property type="match status" value="1"/>
</dbReference>
<protein>
    <recommendedName>
        <fullName evidence="3">dihydrofolate reductase</fullName>
        <ecNumber evidence="3">1.5.1.3</ecNumber>
    </recommendedName>
</protein>
<keyword evidence="4" id="KW-0554">One-carbon metabolism</keyword>
<dbReference type="InterPro" id="IPR001796">
    <property type="entry name" value="DHFR_dom"/>
</dbReference>
<dbReference type="SUPFAM" id="SSF53597">
    <property type="entry name" value="Dihydrofolate reductase-like"/>
    <property type="match status" value="1"/>
</dbReference>
<dbReference type="OrthoDB" id="9804315at2"/>
<dbReference type="EMBL" id="SACP01000001">
    <property type="protein sequence ID" value="RVU21886.1"/>
    <property type="molecule type" value="Genomic_DNA"/>
</dbReference>
<dbReference type="GO" id="GO:0046654">
    <property type="term" value="P:tetrahydrofolate biosynthetic process"/>
    <property type="evidence" value="ECO:0007669"/>
    <property type="project" value="UniProtKB-UniPathway"/>
</dbReference>
<evidence type="ECO:0000256" key="4">
    <source>
        <dbReference type="ARBA" id="ARBA00022563"/>
    </source>
</evidence>
<name>A0A3S2VDE7_9HYPH</name>
<keyword evidence="11" id="KW-1185">Reference proteome</keyword>
<dbReference type="PRINTS" id="PR00070">
    <property type="entry name" value="DHFR"/>
</dbReference>
<evidence type="ECO:0000313" key="10">
    <source>
        <dbReference type="EMBL" id="RVU21886.1"/>
    </source>
</evidence>
<comment type="function">
    <text evidence="7">Key enzyme in folate metabolism. Catalyzes an essential reaction for de novo glycine and purine synthesis, and for DNA precursor synthesis.</text>
</comment>
<reference evidence="10 11" key="1">
    <citation type="submission" date="2019-01" db="EMBL/GenBank/DDBJ databases">
        <authorList>
            <person name="Chen W.-M."/>
        </authorList>
    </citation>
    <scope>NUCLEOTIDE SEQUENCE [LARGE SCALE GENOMIC DNA]</scope>
    <source>
        <strain evidence="10 11">TER-1</strain>
    </source>
</reference>